<accession>A0A5M3PTL6</accession>
<evidence type="ECO:0000313" key="1">
    <source>
        <dbReference type="EMBL" id="GBO86260.1"/>
    </source>
</evidence>
<dbReference type="Proteomes" id="UP000340077">
    <property type="component" value="Unassembled WGS sequence"/>
</dbReference>
<name>A0A5M3PTL6_9GAMM</name>
<reference evidence="1 2" key="1">
    <citation type="journal article" date="2019" name="J. Gen. Appl. Microbiol.">
        <title>Aerobic degradation of cis-dichloroethene by the marine bacterium Marinobacter salsuginis strain 5N-3.</title>
        <authorList>
            <person name="Inoue Y."/>
            <person name="Fukunaga Y."/>
            <person name="Katsumata H."/>
            <person name="Ohji S."/>
            <person name="Hosoyama A."/>
            <person name="Mori K."/>
            <person name="Ando K."/>
        </authorList>
    </citation>
    <scope>NUCLEOTIDE SEQUENCE [LARGE SCALE GENOMIC DNA]</scope>
    <source>
        <strain evidence="1 2">5N-3</strain>
    </source>
</reference>
<protein>
    <submittedName>
        <fullName evidence="1">Uncharacterized protein</fullName>
    </submittedName>
</protein>
<dbReference type="EMBL" id="BGZH01000006">
    <property type="protein sequence ID" value="GBO86260.1"/>
    <property type="molecule type" value="Genomic_DNA"/>
</dbReference>
<keyword evidence="2" id="KW-1185">Reference proteome</keyword>
<sequence length="55" mass="5860">MAGLAAYVDISSGAIVLGVPEASILLQVEIQGPFPNQATRQLALPTQTHRENRSE</sequence>
<comment type="caution">
    <text evidence="1">The sequence shown here is derived from an EMBL/GenBank/DDBJ whole genome shotgun (WGS) entry which is preliminary data.</text>
</comment>
<dbReference type="AlphaFoldDB" id="A0A5M3PTL6"/>
<evidence type="ECO:0000313" key="2">
    <source>
        <dbReference type="Proteomes" id="UP000340077"/>
    </source>
</evidence>
<organism evidence="1 2">
    <name type="scientific">Marinobacter salsuginis</name>
    <dbReference type="NCBI Taxonomy" id="418719"/>
    <lineage>
        <taxon>Bacteria</taxon>
        <taxon>Pseudomonadati</taxon>
        <taxon>Pseudomonadota</taxon>
        <taxon>Gammaproteobacteria</taxon>
        <taxon>Pseudomonadales</taxon>
        <taxon>Marinobacteraceae</taxon>
        <taxon>Marinobacter</taxon>
    </lineage>
</organism>
<proteinExistence type="predicted"/>
<gene>
    <name evidence="1" type="ORF">MS5N3_37110</name>
</gene>